<evidence type="ECO:0000256" key="5">
    <source>
        <dbReference type="ARBA" id="ARBA00023098"/>
    </source>
</evidence>
<dbReference type="AlphaFoldDB" id="A0A9Q1J241"/>
<comment type="similarity">
    <text evidence="2 6">Belongs to the AB hydrolase superfamily. Lipase family.</text>
</comment>
<proteinExistence type="inferred from homology"/>
<keyword evidence="4" id="KW-0479">Metal-binding</keyword>
<dbReference type="OrthoDB" id="199913at2759"/>
<dbReference type="Gene3D" id="3.40.50.1820">
    <property type="entry name" value="alpha/beta hydrolase"/>
    <property type="match status" value="1"/>
</dbReference>
<keyword evidence="5" id="KW-0443">Lipid metabolism</keyword>
<evidence type="ECO:0000256" key="1">
    <source>
        <dbReference type="ARBA" id="ARBA00004613"/>
    </source>
</evidence>
<dbReference type="GO" id="GO:0046872">
    <property type="term" value="F:metal ion binding"/>
    <property type="evidence" value="ECO:0007669"/>
    <property type="project" value="UniProtKB-KW"/>
</dbReference>
<comment type="caution">
    <text evidence="9">The sequence shown here is derived from an EMBL/GenBank/DDBJ whole genome shotgun (WGS) entry which is preliminary data.</text>
</comment>
<dbReference type="GO" id="GO:0034372">
    <property type="term" value="P:very-low-density lipoprotein particle remodeling"/>
    <property type="evidence" value="ECO:0007669"/>
    <property type="project" value="TreeGrafter"/>
</dbReference>
<evidence type="ECO:0000256" key="4">
    <source>
        <dbReference type="ARBA" id="ARBA00022723"/>
    </source>
</evidence>
<dbReference type="GO" id="GO:0016042">
    <property type="term" value="P:lipid catabolic process"/>
    <property type="evidence" value="ECO:0007669"/>
    <property type="project" value="TreeGrafter"/>
</dbReference>
<evidence type="ECO:0000259" key="8">
    <source>
        <dbReference type="Pfam" id="PF00151"/>
    </source>
</evidence>
<gene>
    <name evidence="9" type="ORF">SKAU_G00117160</name>
</gene>
<keyword evidence="3" id="KW-0964">Secreted</keyword>
<reference evidence="9" key="1">
    <citation type="journal article" date="2023" name="Science">
        <title>Genome structures resolve the early diversification of teleost fishes.</title>
        <authorList>
            <person name="Parey E."/>
            <person name="Louis A."/>
            <person name="Montfort J."/>
            <person name="Bouchez O."/>
            <person name="Roques C."/>
            <person name="Iampietro C."/>
            <person name="Lluch J."/>
            <person name="Castinel A."/>
            <person name="Donnadieu C."/>
            <person name="Desvignes T."/>
            <person name="Floi Bucao C."/>
            <person name="Jouanno E."/>
            <person name="Wen M."/>
            <person name="Mejri S."/>
            <person name="Dirks R."/>
            <person name="Jansen H."/>
            <person name="Henkel C."/>
            <person name="Chen W.J."/>
            <person name="Zahm M."/>
            <person name="Cabau C."/>
            <person name="Klopp C."/>
            <person name="Thompson A.W."/>
            <person name="Robinson-Rechavi M."/>
            <person name="Braasch I."/>
            <person name="Lecointre G."/>
            <person name="Bobe J."/>
            <person name="Postlethwait J.H."/>
            <person name="Berthelot C."/>
            <person name="Roest Crollius H."/>
            <person name="Guiguen Y."/>
        </authorList>
    </citation>
    <scope>NUCLEOTIDE SEQUENCE</scope>
    <source>
        <strain evidence="9">WJC10195</strain>
    </source>
</reference>
<dbReference type="Proteomes" id="UP001152622">
    <property type="component" value="Chromosome 4"/>
</dbReference>
<comment type="subcellular location">
    <subcellularLocation>
        <location evidence="1">Secreted</location>
    </subcellularLocation>
</comment>
<dbReference type="InterPro" id="IPR029058">
    <property type="entry name" value="AB_hydrolase_fold"/>
</dbReference>
<dbReference type="InterPro" id="IPR002330">
    <property type="entry name" value="Lipo_Lipase"/>
</dbReference>
<dbReference type="InterPro" id="IPR000734">
    <property type="entry name" value="TAG_lipase"/>
</dbReference>
<dbReference type="PANTHER" id="PTHR11610:SF3">
    <property type="entry name" value="LIPOPROTEIN LIPASE"/>
    <property type="match status" value="1"/>
</dbReference>
<dbReference type="GO" id="GO:0005615">
    <property type="term" value="C:extracellular space"/>
    <property type="evidence" value="ECO:0007669"/>
    <property type="project" value="TreeGrafter"/>
</dbReference>
<dbReference type="InterPro" id="IPR013818">
    <property type="entry name" value="Lipase"/>
</dbReference>
<evidence type="ECO:0000256" key="6">
    <source>
        <dbReference type="RuleBase" id="RU004262"/>
    </source>
</evidence>
<evidence type="ECO:0000313" key="9">
    <source>
        <dbReference type="EMBL" id="KAJ8362885.1"/>
    </source>
</evidence>
<dbReference type="GO" id="GO:0034185">
    <property type="term" value="F:apolipoprotein binding"/>
    <property type="evidence" value="ECO:0007669"/>
    <property type="project" value="TreeGrafter"/>
</dbReference>
<accession>A0A9Q1J241</accession>
<dbReference type="Pfam" id="PF00151">
    <property type="entry name" value="Lipase"/>
    <property type="match status" value="1"/>
</dbReference>
<evidence type="ECO:0000256" key="2">
    <source>
        <dbReference type="ARBA" id="ARBA00010701"/>
    </source>
</evidence>
<name>A0A9Q1J241_SYNKA</name>
<dbReference type="GO" id="GO:0004465">
    <property type="term" value="F:lipoprotein lipase activity"/>
    <property type="evidence" value="ECO:0007669"/>
    <property type="project" value="InterPro"/>
</dbReference>
<feature type="chain" id="PRO_5040291201" description="Lipase domain-containing protein" evidence="7">
    <location>
        <begin position="21"/>
        <end position="160"/>
    </location>
</feature>
<evidence type="ECO:0000313" key="10">
    <source>
        <dbReference type="Proteomes" id="UP001152622"/>
    </source>
</evidence>
<sequence>MDKANIWTLIISIYFVKTRASFLTTTTEETSFNNDTDWMRDFSDIESKFSLRTSEVPDDDLCYLVPGEPHTATECQFNNHTHTFLIIHGWTVTGMLESWVSKLVEALYDREPQANVLVVDWLARAQQHYPTSAANTKLVGRDVAKFINWMEHPQPASPCA</sequence>
<evidence type="ECO:0000256" key="7">
    <source>
        <dbReference type="SAM" id="SignalP"/>
    </source>
</evidence>
<feature type="domain" description="Lipase" evidence="8">
    <location>
        <begin position="34"/>
        <end position="152"/>
    </location>
</feature>
<dbReference type="SUPFAM" id="SSF53474">
    <property type="entry name" value="alpha/beta-Hydrolases"/>
    <property type="match status" value="1"/>
</dbReference>
<dbReference type="EMBL" id="JAINUF010000004">
    <property type="protein sequence ID" value="KAJ8362885.1"/>
    <property type="molecule type" value="Genomic_DNA"/>
</dbReference>
<dbReference type="PRINTS" id="PR00822">
    <property type="entry name" value="LIPOLIPASE"/>
</dbReference>
<feature type="signal peptide" evidence="7">
    <location>
        <begin position="1"/>
        <end position="20"/>
    </location>
</feature>
<keyword evidence="7" id="KW-0732">Signal</keyword>
<keyword evidence="10" id="KW-1185">Reference proteome</keyword>
<dbReference type="PANTHER" id="PTHR11610">
    <property type="entry name" value="LIPASE"/>
    <property type="match status" value="1"/>
</dbReference>
<dbReference type="PRINTS" id="PR00821">
    <property type="entry name" value="TAGLIPASE"/>
</dbReference>
<evidence type="ECO:0000256" key="3">
    <source>
        <dbReference type="ARBA" id="ARBA00022525"/>
    </source>
</evidence>
<organism evidence="9 10">
    <name type="scientific">Synaphobranchus kaupii</name>
    <name type="common">Kaup's arrowtooth eel</name>
    <dbReference type="NCBI Taxonomy" id="118154"/>
    <lineage>
        <taxon>Eukaryota</taxon>
        <taxon>Metazoa</taxon>
        <taxon>Chordata</taxon>
        <taxon>Craniata</taxon>
        <taxon>Vertebrata</taxon>
        <taxon>Euteleostomi</taxon>
        <taxon>Actinopterygii</taxon>
        <taxon>Neopterygii</taxon>
        <taxon>Teleostei</taxon>
        <taxon>Anguilliformes</taxon>
        <taxon>Synaphobranchidae</taxon>
        <taxon>Synaphobranchus</taxon>
    </lineage>
</organism>
<protein>
    <recommendedName>
        <fullName evidence="8">Lipase domain-containing protein</fullName>
    </recommendedName>
</protein>